<dbReference type="EMBL" id="JACLCP010000001">
    <property type="protein sequence ID" value="MBC2843631.1"/>
    <property type="molecule type" value="Genomic_DNA"/>
</dbReference>
<organism evidence="1 2">
    <name type="scientific">Winogradskyella flava</name>
    <dbReference type="NCBI Taxonomy" id="1884876"/>
    <lineage>
        <taxon>Bacteria</taxon>
        <taxon>Pseudomonadati</taxon>
        <taxon>Bacteroidota</taxon>
        <taxon>Flavobacteriia</taxon>
        <taxon>Flavobacteriales</taxon>
        <taxon>Flavobacteriaceae</taxon>
        <taxon>Winogradskyella</taxon>
    </lineage>
</organism>
<dbReference type="Proteomes" id="UP000533900">
    <property type="component" value="Unassembled WGS sequence"/>
</dbReference>
<dbReference type="RefSeq" id="WP_185787353.1">
    <property type="nucleotide sequence ID" value="NZ_JACLCP010000001.1"/>
</dbReference>
<evidence type="ECO:0000313" key="1">
    <source>
        <dbReference type="EMBL" id="MBC2843631.1"/>
    </source>
</evidence>
<gene>
    <name evidence="1" type="ORF">H7F21_00875</name>
</gene>
<protein>
    <recommendedName>
        <fullName evidence="3">Lipoprotein</fullName>
    </recommendedName>
</protein>
<keyword evidence="2" id="KW-1185">Reference proteome</keyword>
<dbReference type="AlphaFoldDB" id="A0A842ILN7"/>
<evidence type="ECO:0008006" key="3">
    <source>
        <dbReference type="Google" id="ProtNLM"/>
    </source>
</evidence>
<sequence length="371" mass="42880">MKSFLSALCFILFVISLSCSPKEDYEIKLKWNKAYPEDTFERSVTGLKWALSYLGSTIANDSTLIKFNPQDSIINLDIKVLGFSDDASKTLAKLQYTFKETEYYKENNSYDLGRYVALTFGNPNHYYAITDISETFKKFHQNYTFSSAKGYINNSSVSKVHRILSFTNISEDNSQAFLSVEIDSITKDTLEYETTERMPNGQLKFGIYDKDGKLKSAASSIVTKAGAPAKCIWCHEVVVQPLFRTQQNYKGYLDYFKLDDTLTYFNRKLQKYQDSIWIDKSLSNKKLHTELELLYISFMEPSAERISREWNMPLKDVKQKLSGLETHIYEEFPFLGNLYHRQDIDALAPYTVLEVSESIREKSNNDVNLLK</sequence>
<proteinExistence type="predicted"/>
<reference evidence="1" key="1">
    <citation type="submission" date="2020-08" db="EMBL/GenBank/DDBJ databases">
        <title>Winogradskyella ouciana sp. nov., isolated from the hadal seawater of the Mariana Trench.</title>
        <authorList>
            <person name="He X."/>
        </authorList>
    </citation>
    <scope>NUCLEOTIDE SEQUENCE [LARGE SCALE GENOMIC DNA]</scope>
    <source>
        <strain evidence="1">KCTC 52348</strain>
    </source>
</reference>
<evidence type="ECO:0000313" key="2">
    <source>
        <dbReference type="Proteomes" id="UP000533900"/>
    </source>
</evidence>
<name>A0A842ILN7_9FLAO</name>
<accession>A0A842ILN7</accession>
<dbReference type="PROSITE" id="PS51257">
    <property type="entry name" value="PROKAR_LIPOPROTEIN"/>
    <property type="match status" value="1"/>
</dbReference>
<comment type="caution">
    <text evidence="1">The sequence shown here is derived from an EMBL/GenBank/DDBJ whole genome shotgun (WGS) entry which is preliminary data.</text>
</comment>